<accession>A0A5C6MEJ3</accession>
<dbReference type="AlphaFoldDB" id="A0A5C6MEJ3"/>
<feature type="compositionally biased region" description="Low complexity" evidence="1">
    <location>
        <begin position="121"/>
        <end position="138"/>
    </location>
</feature>
<evidence type="ECO:0000256" key="1">
    <source>
        <dbReference type="SAM" id="MobiDB-lite"/>
    </source>
</evidence>
<protein>
    <submittedName>
        <fullName evidence="2">Protein SMG7 EST1-like protein C SMG-7-like protein</fullName>
    </submittedName>
</protein>
<gene>
    <name evidence="2" type="ORF">D4764_0220120</name>
</gene>
<feature type="compositionally biased region" description="Polar residues" evidence="1">
    <location>
        <begin position="82"/>
        <end position="98"/>
    </location>
</feature>
<keyword evidence="3" id="KW-1185">Reference proteome</keyword>
<feature type="compositionally biased region" description="Basic and acidic residues" evidence="1">
    <location>
        <begin position="64"/>
        <end position="81"/>
    </location>
</feature>
<feature type="region of interest" description="Disordered" evidence="1">
    <location>
        <begin position="121"/>
        <end position="155"/>
    </location>
</feature>
<organism evidence="2 3">
    <name type="scientific">Takifugu flavidus</name>
    <name type="common">sansaifugu</name>
    <dbReference type="NCBI Taxonomy" id="433684"/>
    <lineage>
        <taxon>Eukaryota</taxon>
        <taxon>Metazoa</taxon>
        <taxon>Chordata</taxon>
        <taxon>Craniata</taxon>
        <taxon>Vertebrata</taxon>
        <taxon>Euteleostomi</taxon>
        <taxon>Actinopterygii</taxon>
        <taxon>Neopterygii</taxon>
        <taxon>Teleostei</taxon>
        <taxon>Neoteleostei</taxon>
        <taxon>Acanthomorphata</taxon>
        <taxon>Eupercaria</taxon>
        <taxon>Tetraodontiformes</taxon>
        <taxon>Tetradontoidea</taxon>
        <taxon>Tetraodontidae</taxon>
        <taxon>Takifugu</taxon>
    </lineage>
</organism>
<reference evidence="2 3" key="1">
    <citation type="submission" date="2019-04" db="EMBL/GenBank/DDBJ databases">
        <title>Chromosome genome assembly for Takifugu flavidus.</title>
        <authorList>
            <person name="Xiao S."/>
        </authorList>
    </citation>
    <scope>NUCLEOTIDE SEQUENCE [LARGE SCALE GENOMIC DNA]</scope>
    <source>
        <strain evidence="2">HTHZ2018</strain>
        <tissue evidence="2">Muscle</tissue>
    </source>
</reference>
<proteinExistence type="predicted"/>
<dbReference type="Proteomes" id="UP000324091">
    <property type="component" value="Unassembled WGS sequence"/>
</dbReference>
<dbReference type="EMBL" id="RHFK02000608">
    <property type="protein sequence ID" value="TWW53614.1"/>
    <property type="molecule type" value="Genomic_DNA"/>
</dbReference>
<feature type="compositionally biased region" description="Low complexity" evidence="1">
    <location>
        <begin position="27"/>
        <end position="41"/>
    </location>
</feature>
<evidence type="ECO:0000313" key="2">
    <source>
        <dbReference type="EMBL" id="TWW53614.1"/>
    </source>
</evidence>
<sequence>MMHQEPSLYSLFPWSPSLPASSDHSTPASQSPHSSNPSSLPSSPPTHNHGAPPFSSFGPIGTPDSRDRRLVDRWKPDKSDSSWHQMGPSSSSWANQESPMEESSVLLDSLKSIWSSSMMQARPVGAGAAPPPAEAEAAARSRRHEPASLNGSNQR</sequence>
<name>A0A5C6MEJ3_9TELE</name>
<feature type="region of interest" description="Disordered" evidence="1">
    <location>
        <begin position="19"/>
        <end position="105"/>
    </location>
</feature>
<evidence type="ECO:0000313" key="3">
    <source>
        <dbReference type="Proteomes" id="UP000324091"/>
    </source>
</evidence>
<comment type="caution">
    <text evidence="2">The sequence shown here is derived from an EMBL/GenBank/DDBJ whole genome shotgun (WGS) entry which is preliminary data.</text>
</comment>